<protein>
    <submittedName>
        <fullName evidence="1">Uncharacterized protein</fullName>
    </submittedName>
</protein>
<sequence>MRKERQLGFSDYERSFMSKQTRGEKRSLQVGSSRWVTIQIGMNCSARYSTPREGEADDQ</sequence>
<dbReference type="AlphaFoldDB" id="A0A6N3X9X5"/>
<organism evidence="1 2">
    <name type="scientific">Candidatus Synechococcus spongiarum 142</name>
    <dbReference type="NCBI Taxonomy" id="1608213"/>
    <lineage>
        <taxon>Bacteria</taxon>
        <taxon>Bacillati</taxon>
        <taxon>Cyanobacteriota</taxon>
        <taxon>Cyanophyceae</taxon>
        <taxon>Synechococcales</taxon>
        <taxon>Synechococcaceae</taxon>
        <taxon>Synechococcus</taxon>
    </lineage>
</organism>
<name>A0A6N3X9X5_9SYNE</name>
<dbReference type="Proteomes" id="UP000035054">
    <property type="component" value="Unassembled WGS sequence"/>
</dbReference>
<proteinExistence type="predicted"/>
<accession>A0A6N3X9X5</accession>
<evidence type="ECO:0000313" key="1">
    <source>
        <dbReference type="EMBL" id="KKZ15253.1"/>
    </source>
</evidence>
<gene>
    <name evidence="1" type="ORF">TH68_01355</name>
</gene>
<reference evidence="1 2" key="1">
    <citation type="submission" date="2015-01" db="EMBL/GenBank/DDBJ databases">
        <title>Lifestyle Evolution in Cyanobacterial Symbionts of Sponges.</title>
        <authorList>
            <person name="Burgsdorf I."/>
            <person name="Slaby B.M."/>
            <person name="Handley K.M."/>
            <person name="Haber M."/>
            <person name="Blom J."/>
            <person name="Marshall C.W."/>
            <person name="Gilbert J.A."/>
            <person name="Hentschel U."/>
            <person name="Steindler L."/>
        </authorList>
    </citation>
    <scope>NUCLEOTIDE SEQUENCE [LARGE SCALE GENOMIC DNA]</scope>
    <source>
        <strain evidence="1">142</strain>
    </source>
</reference>
<evidence type="ECO:0000313" key="2">
    <source>
        <dbReference type="Proteomes" id="UP000035054"/>
    </source>
</evidence>
<dbReference type="EMBL" id="JXUO01000040">
    <property type="protein sequence ID" value="KKZ15253.1"/>
    <property type="molecule type" value="Genomic_DNA"/>
</dbReference>
<comment type="caution">
    <text evidence="1">The sequence shown here is derived from an EMBL/GenBank/DDBJ whole genome shotgun (WGS) entry which is preliminary data.</text>
</comment>